<keyword evidence="2" id="KW-1185">Reference proteome</keyword>
<sequence length="81" mass="9154">MREKLAILWPKAPMVEAIGYSLNRWERQIVLEQVTPRGRIDGHGDSARLTGCKTQKQLLGAVFDHHGCMRARPMPRADLSS</sequence>
<proteinExistence type="predicted"/>
<evidence type="ECO:0000313" key="2">
    <source>
        <dbReference type="Proteomes" id="UP000494252"/>
    </source>
</evidence>
<dbReference type="AlphaFoldDB" id="A0A6J5GLT9"/>
<protein>
    <submittedName>
        <fullName evidence="1">Uncharacterized protein</fullName>
    </submittedName>
</protein>
<reference evidence="1 2" key="1">
    <citation type="submission" date="2020-04" db="EMBL/GenBank/DDBJ databases">
        <authorList>
            <person name="De Canck E."/>
        </authorList>
    </citation>
    <scope>NUCLEOTIDE SEQUENCE [LARGE SCALE GENOMIC DNA]</scope>
    <source>
        <strain evidence="1 2">LMG 27177</strain>
    </source>
</reference>
<name>A0A6J5GLT9_9BURK</name>
<dbReference type="RefSeq" id="WP_175164426.1">
    <property type="nucleotide sequence ID" value="NZ_CADIKI010000018.1"/>
</dbReference>
<organism evidence="1 2">
    <name type="scientific">Paraburkholderia fynbosensis</name>
    <dbReference type="NCBI Taxonomy" id="1200993"/>
    <lineage>
        <taxon>Bacteria</taxon>
        <taxon>Pseudomonadati</taxon>
        <taxon>Pseudomonadota</taxon>
        <taxon>Betaproteobacteria</taxon>
        <taxon>Burkholderiales</taxon>
        <taxon>Burkholderiaceae</taxon>
        <taxon>Paraburkholderia</taxon>
    </lineage>
</organism>
<dbReference type="EMBL" id="CADIKI010000018">
    <property type="protein sequence ID" value="CAB3802762.1"/>
    <property type="molecule type" value="Genomic_DNA"/>
</dbReference>
<accession>A0A6J5GLT9</accession>
<evidence type="ECO:0000313" key="1">
    <source>
        <dbReference type="EMBL" id="CAB3802762.1"/>
    </source>
</evidence>
<gene>
    <name evidence="1" type="ORF">LMG27177_05286</name>
</gene>
<dbReference type="Proteomes" id="UP000494252">
    <property type="component" value="Unassembled WGS sequence"/>
</dbReference>